<evidence type="ECO:0000313" key="10">
    <source>
        <dbReference type="Proteomes" id="UP000256645"/>
    </source>
</evidence>
<comment type="subcellular location">
    <subcellularLocation>
        <location evidence="1">Membrane</location>
        <topology evidence="1">Multi-pass membrane protein</topology>
    </subcellularLocation>
</comment>
<evidence type="ECO:0008006" key="11">
    <source>
        <dbReference type="Google" id="ProtNLM"/>
    </source>
</evidence>
<comment type="caution">
    <text evidence="9">The sequence shown here is derived from an EMBL/GenBank/DDBJ whole genome shotgun (WGS) entry which is preliminary data.</text>
</comment>
<reference evidence="9 10" key="1">
    <citation type="journal article" date="2018" name="IMA Fungus">
        <title>IMA Genome-F 9: Draft genome sequence of Annulohypoxylon stygium, Aspergillus mulundensis, Berkeleyomyces basicola (syn. Thielaviopsis basicola), Ceratocystis smalleyi, two Cercospora beticola strains, Coleophoma cylindrospora, Fusarium fracticaudum, Phialophora cf. hyalina, and Morchella septimelata.</title>
        <authorList>
            <person name="Wingfield B.D."/>
            <person name="Bills G.F."/>
            <person name="Dong Y."/>
            <person name="Huang W."/>
            <person name="Nel W.J."/>
            <person name="Swalarsk-Parry B.S."/>
            <person name="Vaghefi N."/>
            <person name="Wilken P.M."/>
            <person name="An Z."/>
            <person name="de Beer Z.W."/>
            <person name="De Vos L."/>
            <person name="Chen L."/>
            <person name="Duong T.A."/>
            <person name="Gao Y."/>
            <person name="Hammerbacher A."/>
            <person name="Kikkert J.R."/>
            <person name="Li Y."/>
            <person name="Li H."/>
            <person name="Li K."/>
            <person name="Li Q."/>
            <person name="Liu X."/>
            <person name="Ma X."/>
            <person name="Naidoo K."/>
            <person name="Pethybridge S.J."/>
            <person name="Sun J."/>
            <person name="Steenkamp E.T."/>
            <person name="van der Nest M.A."/>
            <person name="van Wyk S."/>
            <person name="Wingfield M.J."/>
            <person name="Xiong C."/>
            <person name="Yue Q."/>
            <person name="Zhang X."/>
        </authorList>
    </citation>
    <scope>NUCLEOTIDE SEQUENCE [LARGE SCALE GENOMIC DNA]</scope>
    <source>
        <strain evidence="9 10">BP6252</strain>
    </source>
</reference>
<dbReference type="OrthoDB" id="4364at2759"/>
<feature type="compositionally biased region" description="Polar residues" evidence="7">
    <location>
        <begin position="335"/>
        <end position="351"/>
    </location>
</feature>
<feature type="transmembrane region" description="Helical" evidence="8">
    <location>
        <begin position="155"/>
        <end position="179"/>
    </location>
</feature>
<evidence type="ECO:0000256" key="4">
    <source>
        <dbReference type="ARBA" id="ARBA00022692"/>
    </source>
</evidence>
<protein>
    <recommendedName>
        <fullName evidence="11">Plasma membrane iron permease</fullName>
    </recommendedName>
</protein>
<evidence type="ECO:0000256" key="1">
    <source>
        <dbReference type="ARBA" id="ARBA00004141"/>
    </source>
</evidence>
<keyword evidence="3" id="KW-0406">Ion transport</keyword>
<dbReference type="PANTHER" id="PTHR31632:SF2">
    <property type="entry name" value="PLASMA MEMBRANE IRON PERMEASE"/>
    <property type="match status" value="1"/>
</dbReference>
<name>A0A3D8SP99_9HELO</name>
<keyword evidence="5 8" id="KW-1133">Transmembrane helix</keyword>
<dbReference type="STRING" id="1849047.A0A3D8SP99"/>
<feature type="transmembrane region" description="Helical" evidence="8">
    <location>
        <begin position="185"/>
        <end position="204"/>
    </location>
</feature>
<comment type="similarity">
    <text evidence="2">Belongs to the oxidase-dependent Fe transporter (OFeT) (TC 9.A.10.1) family.</text>
</comment>
<evidence type="ECO:0000256" key="3">
    <source>
        <dbReference type="ARBA" id="ARBA00022496"/>
    </source>
</evidence>
<dbReference type="Proteomes" id="UP000256645">
    <property type="component" value="Unassembled WGS sequence"/>
</dbReference>
<keyword evidence="6 8" id="KW-0472">Membrane</keyword>
<keyword evidence="3" id="KW-0813">Transport</keyword>
<dbReference type="Pfam" id="PF03239">
    <property type="entry name" value="FTR1"/>
    <property type="match status" value="1"/>
</dbReference>
<keyword evidence="3" id="KW-0408">Iron</keyword>
<dbReference type="AlphaFoldDB" id="A0A3D8SP99"/>
<dbReference type="InterPro" id="IPR004923">
    <property type="entry name" value="FTR1/Fip1/EfeU"/>
</dbReference>
<feature type="transmembrane region" description="Helical" evidence="8">
    <location>
        <begin position="53"/>
        <end position="76"/>
    </location>
</feature>
<proteinExistence type="inferred from homology"/>
<dbReference type="PANTHER" id="PTHR31632">
    <property type="entry name" value="IRON TRANSPORTER FTH1"/>
    <property type="match status" value="1"/>
</dbReference>
<sequence length="371" mass="40324">MTVQVFSVPVFFIVFRETLETSIIVSVLLAFLKQTLDGPHADLVTHKKLVKQVWVGCALGLLICLIVGGGVIGAFYGAGRNTWLNTEYYWEAAFALFACVVITVLGAALLRVSKMQDKWRVKLAKAMESKSTATTTTKLTRSATFGRWCEKYAMFLLPFITILREGLEAIVFVAGVSFSAPASSVPLPVVCGLIAGSVVGYFIYKGGSSSRLQIFLIVSTCLLYLVAAALFTRAVWYIEAKKWNDAIGGDAAETGSGAGSYDISKSVWHINFGNPELNGGGGWGIFNSILGWQNSATYGSVISYNVYWIAVMLMFFGMRYREVKGHLPFMKAKKTSTGTDSETNSGIFTEGSSEKELPKTTSAPATREVSE</sequence>
<keyword evidence="10" id="KW-1185">Reference proteome</keyword>
<evidence type="ECO:0000256" key="2">
    <source>
        <dbReference type="ARBA" id="ARBA00008333"/>
    </source>
</evidence>
<feature type="transmembrane region" description="Helical" evidence="8">
    <location>
        <begin position="6"/>
        <end position="32"/>
    </location>
</feature>
<evidence type="ECO:0000256" key="5">
    <source>
        <dbReference type="ARBA" id="ARBA00022989"/>
    </source>
</evidence>
<feature type="region of interest" description="Disordered" evidence="7">
    <location>
        <begin position="334"/>
        <end position="371"/>
    </location>
</feature>
<dbReference type="GO" id="GO:0015093">
    <property type="term" value="F:ferrous iron transmembrane transporter activity"/>
    <property type="evidence" value="ECO:0007669"/>
    <property type="project" value="TreeGrafter"/>
</dbReference>
<feature type="transmembrane region" description="Helical" evidence="8">
    <location>
        <begin position="296"/>
        <end position="316"/>
    </location>
</feature>
<keyword evidence="3" id="KW-0410">Iron transport</keyword>
<evidence type="ECO:0000256" key="7">
    <source>
        <dbReference type="SAM" id="MobiDB-lite"/>
    </source>
</evidence>
<evidence type="ECO:0000256" key="8">
    <source>
        <dbReference type="SAM" id="Phobius"/>
    </source>
</evidence>
<feature type="transmembrane region" description="Helical" evidence="8">
    <location>
        <begin position="216"/>
        <end position="238"/>
    </location>
</feature>
<organism evidence="9 10">
    <name type="scientific">Coleophoma cylindrospora</name>
    <dbReference type="NCBI Taxonomy" id="1849047"/>
    <lineage>
        <taxon>Eukaryota</taxon>
        <taxon>Fungi</taxon>
        <taxon>Dikarya</taxon>
        <taxon>Ascomycota</taxon>
        <taxon>Pezizomycotina</taxon>
        <taxon>Leotiomycetes</taxon>
        <taxon>Helotiales</taxon>
        <taxon>Dermateaceae</taxon>
        <taxon>Coleophoma</taxon>
    </lineage>
</organism>
<evidence type="ECO:0000313" key="9">
    <source>
        <dbReference type="EMBL" id="RDW88149.1"/>
    </source>
</evidence>
<dbReference type="GO" id="GO:0033573">
    <property type="term" value="C:high-affinity iron permease complex"/>
    <property type="evidence" value="ECO:0007669"/>
    <property type="project" value="InterPro"/>
</dbReference>
<keyword evidence="4 8" id="KW-0812">Transmembrane</keyword>
<feature type="transmembrane region" description="Helical" evidence="8">
    <location>
        <begin position="88"/>
        <end position="110"/>
    </location>
</feature>
<accession>A0A3D8SP99</accession>
<evidence type="ECO:0000256" key="6">
    <source>
        <dbReference type="ARBA" id="ARBA00023136"/>
    </source>
</evidence>
<dbReference type="EMBL" id="PDLM01000001">
    <property type="protein sequence ID" value="RDW88149.1"/>
    <property type="molecule type" value="Genomic_DNA"/>
</dbReference>
<gene>
    <name evidence="9" type="ORF">BP6252_00181</name>
</gene>